<feature type="transmembrane region" description="Helical" evidence="1">
    <location>
        <begin position="35"/>
        <end position="56"/>
    </location>
</feature>
<organism evidence="2 3">
    <name type="scientific">Paenibacillus paeoniae</name>
    <dbReference type="NCBI Taxonomy" id="2292705"/>
    <lineage>
        <taxon>Bacteria</taxon>
        <taxon>Bacillati</taxon>
        <taxon>Bacillota</taxon>
        <taxon>Bacilli</taxon>
        <taxon>Bacillales</taxon>
        <taxon>Paenibacillaceae</taxon>
        <taxon>Paenibacillus</taxon>
    </lineage>
</organism>
<keyword evidence="1" id="KW-0812">Transmembrane</keyword>
<comment type="caution">
    <text evidence="2">The sequence shown here is derived from an EMBL/GenBank/DDBJ whole genome shotgun (WGS) entry which is preliminary data.</text>
</comment>
<evidence type="ECO:0000313" key="2">
    <source>
        <dbReference type="EMBL" id="REK77487.1"/>
    </source>
</evidence>
<dbReference type="AlphaFoldDB" id="A0A371PNY6"/>
<gene>
    <name evidence="2" type="ORF">DX130_10970</name>
</gene>
<dbReference type="RefSeq" id="WP_116045118.1">
    <property type="nucleotide sequence ID" value="NZ_QUBQ01000001.1"/>
</dbReference>
<evidence type="ECO:0008006" key="4">
    <source>
        <dbReference type="Google" id="ProtNLM"/>
    </source>
</evidence>
<keyword evidence="3" id="KW-1185">Reference proteome</keyword>
<proteinExistence type="predicted"/>
<dbReference type="OrthoDB" id="2627968at2"/>
<evidence type="ECO:0000313" key="3">
    <source>
        <dbReference type="Proteomes" id="UP000261905"/>
    </source>
</evidence>
<evidence type="ECO:0000256" key="1">
    <source>
        <dbReference type="SAM" id="Phobius"/>
    </source>
</evidence>
<sequence length="63" mass="6860">MDPMTSSVIFIIAAFSLGAVIVMKRDTLPPKLRRGMAIISIAMIAFAFFLIVYSLFTMGSDAT</sequence>
<keyword evidence="1" id="KW-1133">Transmembrane helix</keyword>
<accession>A0A371PNY6</accession>
<dbReference type="EMBL" id="QUBQ01000001">
    <property type="protein sequence ID" value="REK77487.1"/>
    <property type="molecule type" value="Genomic_DNA"/>
</dbReference>
<name>A0A371PNY6_9BACL</name>
<keyword evidence="1" id="KW-0472">Membrane</keyword>
<dbReference type="Proteomes" id="UP000261905">
    <property type="component" value="Unassembled WGS sequence"/>
</dbReference>
<reference evidence="2 3" key="1">
    <citation type="submission" date="2018-08" db="EMBL/GenBank/DDBJ databases">
        <title>Paenibacillus sp. M4BSY-1, whole genome shotgun sequence.</title>
        <authorList>
            <person name="Tuo L."/>
        </authorList>
    </citation>
    <scope>NUCLEOTIDE SEQUENCE [LARGE SCALE GENOMIC DNA]</scope>
    <source>
        <strain evidence="2 3">M4BSY-1</strain>
    </source>
</reference>
<protein>
    <recommendedName>
        <fullName evidence="4">Signal transduction histidine kinase</fullName>
    </recommendedName>
</protein>
<feature type="transmembrane region" description="Helical" evidence="1">
    <location>
        <begin position="6"/>
        <end position="23"/>
    </location>
</feature>